<dbReference type="Gene3D" id="3.40.47.10">
    <property type="match status" value="1"/>
</dbReference>
<dbReference type="InterPro" id="IPR016039">
    <property type="entry name" value="Thiolase-like"/>
</dbReference>
<dbReference type="InterPro" id="IPR013747">
    <property type="entry name" value="ACP_syn_III_C"/>
</dbReference>
<protein>
    <submittedName>
        <fullName evidence="5">Hydroxymethylglutaryl-CoA synthase</fullName>
    </submittedName>
</protein>
<dbReference type="Pfam" id="PF08545">
    <property type="entry name" value="ACP_syn_III"/>
    <property type="match status" value="1"/>
</dbReference>
<dbReference type="NCBIfam" id="TIGR00748">
    <property type="entry name" value="HMG_CoA_syn_Arc"/>
    <property type="match status" value="1"/>
</dbReference>
<keyword evidence="1" id="KW-0808">Transferase</keyword>
<proteinExistence type="predicted"/>
<dbReference type="GO" id="GO:0044550">
    <property type="term" value="P:secondary metabolite biosynthetic process"/>
    <property type="evidence" value="ECO:0007669"/>
    <property type="project" value="TreeGrafter"/>
</dbReference>
<evidence type="ECO:0000313" key="5">
    <source>
        <dbReference type="EMBL" id="PIP61242.1"/>
    </source>
</evidence>
<gene>
    <name evidence="5" type="ORF">COW99_05665</name>
</gene>
<evidence type="ECO:0000259" key="4">
    <source>
        <dbReference type="Pfam" id="PF08545"/>
    </source>
</evidence>
<dbReference type="GO" id="GO:0004421">
    <property type="term" value="F:hydroxymethylglutaryl-CoA synthase activity"/>
    <property type="evidence" value="ECO:0007669"/>
    <property type="project" value="InterPro"/>
</dbReference>
<dbReference type="Proteomes" id="UP000231246">
    <property type="component" value="Unassembled WGS sequence"/>
</dbReference>
<dbReference type="NCBIfam" id="NF003274">
    <property type="entry name" value="PRK04262.1"/>
    <property type="match status" value="1"/>
</dbReference>
<dbReference type="PANTHER" id="PTHR34069">
    <property type="entry name" value="3-OXOACYL-[ACYL-CARRIER-PROTEIN] SYNTHASE 3"/>
    <property type="match status" value="1"/>
</dbReference>
<keyword evidence="2" id="KW-0012">Acyltransferase</keyword>
<dbReference type="CDD" id="cd00827">
    <property type="entry name" value="init_cond_enzymes"/>
    <property type="match status" value="1"/>
</dbReference>
<name>A0A2H0BU99_9BACT</name>
<accession>A0A2H0BU99</accession>
<sequence length="361" mass="39339">MKQAGIISYGSYIPRYRIKVEEICSVWGKNPNDVITSLGINEKAVAGIDEDSVTLAVEAAQLAIARLNPLRSERLSLKQVGSIDIVFVGSESHPYAVNPTSTIVGDTLGLSNNYLAADLEFACKAATAGMQASLGLIESGRYHQALVIGSDKAQSRPHDALEYTAGSAAVAYILGSEKVIAKLICMTSYSSDTPDFWRRDGIKYPSHGGRFTGKPAYLRHVKEAATQLLKISKTEPTDYKYCVFHMPNGKFPRQVAKELGFSSSQLEPSLIINQIGNPYSASTLIGFAAVLDVAKPGERIFVVSYGSGAGSDAFSFEVTKEIVEYRKLLFHSLPKNNSVATQIKDKEYINYIQYLKMTGII</sequence>
<evidence type="ECO:0000259" key="3">
    <source>
        <dbReference type="Pfam" id="PF08541"/>
    </source>
</evidence>
<organism evidence="5 6">
    <name type="scientific">Candidatus Roizmanbacteria bacterium CG22_combo_CG10-13_8_21_14_all_38_20</name>
    <dbReference type="NCBI Taxonomy" id="1974862"/>
    <lineage>
        <taxon>Bacteria</taxon>
        <taxon>Candidatus Roizmaniibacteriota</taxon>
    </lineage>
</organism>
<dbReference type="GO" id="GO:0004315">
    <property type="term" value="F:3-oxoacyl-[acyl-carrier-protein] synthase activity"/>
    <property type="evidence" value="ECO:0007669"/>
    <property type="project" value="InterPro"/>
</dbReference>
<reference evidence="5 6" key="1">
    <citation type="submission" date="2017-09" db="EMBL/GenBank/DDBJ databases">
        <title>Depth-based differentiation of microbial function through sediment-hosted aquifers and enrichment of novel symbionts in the deep terrestrial subsurface.</title>
        <authorList>
            <person name="Probst A.J."/>
            <person name="Ladd B."/>
            <person name="Jarett J.K."/>
            <person name="Geller-Mcgrath D.E."/>
            <person name="Sieber C.M."/>
            <person name="Emerson J.B."/>
            <person name="Anantharaman K."/>
            <person name="Thomas B.C."/>
            <person name="Malmstrom R."/>
            <person name="Stieglmeier M."/>
            <person name="Klingl A."/>
            <person name="Woyke T."/>
            <person name="Ryan C.M."/>
            <person name="Banfield J.F."/>
        </authorList>
    </citation>
    <scope>NUCLEOTIDE SEQUENCE [LARGE SCALE GENOMIC DNA]</scope>
    <source>
        <strain evidence="5">CG22_combo_CG10-13_8_21_14_all_38_20</strain>
    </source>
</reference>
<dbReference type="InterPro" id="IPR013751">
    <property type="entry name" value="ACP_syn_III_N"/>
</dbReference>
<dbReference type="EMBL" id="PCTA01000033">
    <property type="protein sequence ID" value="PIP61242.1"/>
    <property type="molecule type" value="Genomic_DNA"/>
</dbReference>
<dbReference type="Pfam" id="PF08541">
    <property type="entry name" value="ACP_syn_III_C"/>
    <property type="match status" value="1"/>
</dbReference>
<evidence type="ECO:0000256" key="1">
    <source>
        <dbReference type="ARBA" id="ARBA00022679"/>
    </source>
</evidence>
<dbReference type="SUPFAM" id="SSF53901">
    <property type="entry name" value="Thiolase-like"/>
    <property type="match status" value="2"/>
</dbReference>
<dbReference type="GO" id="GO:0006633">
    <property type="term" value="P:fatty acid biosynthetic process"/>
    <property type="evidence" value="ECO:0007669"/>
    <property type="project" value="InterPro"/>
</dbReference>
<dbReference type="InterPro" id="IPR004656">
    <property type="entry name" value="HMG_CoA_Synthase"/>
</dbReference>
<feature type="domain" description="Beta-ketoacyl-[acyl-carrier-protein] synthase III C-terminal" evidence="3">
    <location>
        <begin position="232"/>
        <end position="311"/>
    </location>
</feature>
<dbReference type="PANTHER" id="PTHR34069:SF2">
    <property type="entry name" value="BETA-KETOACYL-[ACYL-CARRIER-PROTEIN] SYNTHASE III"/>
    <property type="match status" value="1"/>
</dbReference>
<evidence type="ECO:0000256" key="2">
    <source>
        <dbReference type="ARBA" id="ARBA00023315"/>
    </source>
</evidence>
<feature type="domain" description="Beta-ketoacyl-[acyl-carrier-protein] synthase III N-terminal" evidence="4">
    <location>
        <begin position="118"/>
        <end position="177"/>
    </location>
</feature>
<dbReference type="AlphaFoldDB" id="A0A2H0BU99"/>
<evidence type="ECO:0000313" key="6">
    <source>
        <dbReference type="Proteomes" id="UP000231246"/>
    </source>
</evidence>
<comment type="caution">
    <text evidence="5">The sequence shown here is derived from an EMBL/GenBank/DDBJ whole genome shotgun (WGS) entry which is preliminary data.</text>
</comment>